<name>A0ABQ7YU10_BRANA</name>
<evidence type="ECO:0000313" key="3">
    <source>
        <dbReference type="EMBL" id="KAH0871401.1"/>
    </source>
</evidence>
<feature type="compositionally biased region" description="Basic residues" evidence="1">
    <location>
        <begin position="262"/>
        <end position="274"/>
    </location>
</feature>
<proteinExistence type="predicted"/>
<feature type="non-terminal residue" evidence="3">
    <location>
        <position position="432"/>
    </location>
</feature>
<dbReference type="SMART" id="SM00256">
    <property type="entry name" value="FBOX"/>
    <property type="match status" value="1"/>
</dbReference>
<evidence type="ECO:0000313" key="4">
    <source>
        <dbReference type="Proteomes" id="UP000824890"/>
    </source>
</evidence>
<dbReference type="Pfam" id="PF00646">
    <property type="entry name" value="F-box"/>
    <property type="match status" value="1"/>
</dbReference>
<evidence type="ECO:0000256" key="1">
    <source>
        <dbReference type="SAM" id="MobiDB-lite"/>
    </source>
</evidence>
<dbReference type="PROSITE" id="PS50181">
    <property type="entry name" value="FBOX"/>
    <property type="match status" value="1"/>
</dbReference>
<dbReference type="Proteomes" id="UP000824890">
    <property type="component" value="Unassembled WGS sequence"/>
</dbReference>
<feature type="domain" description="F-box" evidence="2">
    <location>
        <begin position="180"/>
        <end position="226"/>
    </location>
</feature>
<dbReference type="InterPro" id="IPR036047">
    <property type="entry name" value="F-box-like_dom_sf"/>
</dbReference>
<dbReference type="PANTHER" id="PTHR24414:SF125">
    <property type="entry name" value="F-BOX DOMAIN-CONTAINING PROTEIN"/>
    <property type="match status" value="1"/>
</dbReference>
<comment type="caution">
    <text evidence="3">The sequence shown here is derived from an EMBL/GenBank/DDBJ whole genome shotgun (WGS) entry which is preliminary data.</text>
</comment>
<dbReference type="InterPro" id="IPR015915">
    <property type="entry name" value="Kelch-typ_b-propeller"/>
</dbReference>
<dbReference type="Pfam" id="PF25210">
    <property type="entry name" value="Kelch_FKB95"/>
    <property type="match status" value="1"/>
</dbReference>
<organism evidence="3 4">
    <name type="scientific">Brassica napus</name>
    <name type="common">Rape</name>
    <dbReference type="NCBI Taxonomy" id="3708"/>
    <lineage>
        <taxon>Eukaryota</taxon>
        <taxon>Viridiplantae</taxon>
        <taxon>Streptophyta</taxon>
        <taxon>Embryophyta</taxon>
        <taxon>Tracheophyta</taxon>
        <taxon>Spermatophyta</taxon>
        <taxon>Magnoliopsida</taxon>
        <taxon>eudicotyledons</taxon>
        <taxon>Gunneridae</taxon>
        <taxon>Pentapetalae</taxon>
        <taxon>rosids</taxon>
        <taxon>malvids</taxon>
        <taxon>Brassicales</taxon>
        <taxon>Brassicaceae</taxon>
        <taxon>Brassiceae</taxon>
        <taxon>Brassica</taxon>
    </lineage>
</organism>
<dbReference type="InterPro" id="IPR057499">
    <property type="entry name" value="Kelch_FKB95"/>
</dbReference>
<evidence type="ECO:0000259" key="2">
    <source>
        <dbReference type="PROSITE" id="PS50181"/>
    </source>
</evidence>
<keyword evidence="4" id="KW-1185">Reference proteome</keyword>
<dbReference type="SUPFAM" id="SSF81383">
    <property type="entry name" value="F-box domain"/>
    <property type="match status" value="1"/>
</dbReference>
<dbReference type="CDD" id="cd22152">
    <property type="entry name" value="F-box_AtAFR-like"/>
    <property type="match status" value="1"/>
</dbReference>
<protein>
    <recommendedName>
        <fullName evidence="2">F-box domain-containing protein</fullName>
    </recommendedName>
</protein>
<dbReference type="EMBL" id="JAGKQM010000017">
    <property type="protein sequence ID" value="KAH0871401.1"/>
    <property type="molecule type" value="Genomic_DNA"/>
</dbReference>
<dbReference type="SUPFAM" id="SSF117281">
    <property type="entry name" value="Kelch motif"/>
    <property type="match status" value="1"/>
</dbReference>
<sequence>MNDDEELRNHLRKNNYYYIRQMRRNTVTSPKNGAWKLVREMSSAISDSIEVSCEIGNLKYGCTGSGHLMWSGFENEGIEWREIKGLEELQGLKTGTDFGLVGCGGQLLVMWDPYTVSPFKRSNKIRYAEISLESRRNGREMWGKVECVDVLTFPVESYKWFDCVAAVEPTKKKKTVREPPSMFSSLPDEIVENILARVSRWKYPSLSLVSKRFHTLLSSKEIYKIRSQIEATETCIYVLLKLPDHPSASCFSLRPKPNNQNRTKRGGRKNRFKRNSSGFSEPSSSVRIFDCRSHTSRDAPNMTVAREDASTKIYVMGGCDIDKYNANWIESWTSLPGPGADDVELLATDEKEFSYEPNNGTWKFVRETSSSAITDSMELCGFRISTEATKFGMPKISLESRCNGRELWGKVECVDVLTFPVESYEWFGCVAA</sequence>
<feature type="region of interest" description="Disordered" evidence="1">
    <location>
        <begin position="251"/>
        <end position="284"/>
    </location>
</feature>
<dbReference type="Gene3D" id="1.20.1280.50">
    <property type="match status" value="1"/>
</dbReference>
<dbReference type="InterPro" id="IPR001810">
    <property type="entry name" value="F-box_dom"/>
</dbReference>
<gene>
    <name evidence="3" type="ORF">HID58_078423</name>
</gene>
<accession>A0ABQ7YU10</accession>
<reference evidence="3 4" key="1">
    <citation type="submission" date="2021-05" db="EMBL/GenBank/DDBJ databases">
        <title>Genome Assembly of Synthetic Allotetraploid Brassica napus Reveals Homoeologous Exchanges between Subgenomes.</title>
        <authorList>
            <person name="Davis J.T."/>
        </authorList>
    </citation>
    <scope>NUCLEOTIDE SEQUENCE [LARGE SCALE GENOMIC DNA]</scope>
    <source>
        <strain evidence="4">cv. Da-Ae</strain>
        <tissue evidence="3">Seedling</tissue>
    </source>
</reference>
<dbReference type="InterPro" id="IPR050354">
    <property type="entry name" value="F-box/kelch-repeat_ARATH"/>
</dbReference>
<dbReference type="PANTHER" id="PTHR24414">
    <property type="entry name" value="F-BOX/KELCH-REPEAT PROTEIN SKIP4"/>
    <property type="match status" value="1"/>
</dbReference>